<feature type="compositionally biased region" description="Low complexity" evidence="3">
    <location>
        <begin position="795"/>
        <end position="836"/>
    </location>
</feature>
<dbReference type="GO" id="GO:0005524">
    <property type="term" value="F:ATP binding"/>
    <property type="evidence" value="ECO:0007669"/>
    <property type="project" value="UniProtKB-KW"/>
</dbReference>
<dbReference type="Gene3D" id="1.25.40.10">
    <property type="entry name" value="Tetratricopeptide repeat domain"/>
    <property type="match status" value="2"/>
</dbReference>
<organism evidence="5 6">
    <name type="scientific">Sphaerisporangium melleum</name>
    <dbReference type="NCBI Taxonomy" id="321316"/>
    <lineage>
        <taxon>Bacteria</taxon>
        <taxon>Bacillati</taxon>
        <taxon>Actinomycetota</taxon>
        <taxon>Actinomycetes</taxon>
        <taxon>Streptosporangiales</taxon>
        <taxon>Streptosporangiaceae</taxon>
        <taxon>Sphaerisporangium</taxon>
    </lineage>
</organism>
<protein>
    <recommendedName>
        <fullName evidence="4">HTH luxR-type domain-containing protein</fullName>
    </recommendedName>
</protein>
<evidence type="ECO:0000259" key="4">
    <source>
        <dbReference type="PROSITE" id="PS50043"/>
    </source>
</evidence>
<evidence type="ECO:0000256" key="3">
    <source>
        <dbReference type="SAM" id="MobiDB-lite"/>
    </source>
</evidence>
<feature type="domain" description="HTH luxR-type" evidence="4">
    <location>
        <begin position="1041"/>
        <end position="1106"/>
    </location>
</feature>
<dbReference type="SUPFAM" id="SSF52540">
    <property type="entry name" value="P-loop containing nucleoside triphosphate hydrolases"/>
    <property type="match status" value="1"/>
</dbReference>
<name>A0A917RF73_9ACTN</name>
<feature type="compositionally biased region" description="Basic and acidic residues" evidence="3">
    <location>
        <begin position="845"/>
        <end position="864"/>
    </location>
</feature>
<dbReference type="EMBL" id="BMNT01000033">
    <property type="protein sequence ID" value="GGL05336.1"/>
    <property type="molecule type" value="Genomic_DNA"/>
</dbReference>
<dbReference type="InterPro" id="IPR019734">
    <property type="entry name" value="TPR_rpt"/>
</dbReference>
<comment type="caution">
    <text evidence="5">The sequence shown here is derived from an EMBL/GenBank/DDBJ whole genome shotgun (WGS) entry which is preliminary data.</text>
</comment>
<dbReference type="CDD" id="cd06170">
    <property type="entry name" value="LuxR_C_like"/>
    <property type="match status" value="1"/>
</dbReference>
<dbReference type="PANTHER" id="PTHR16305">
    <property type="entry name" value="TESTICULAR SOLUBLE ADENYLYL CYCLASE"/>
    <property type="match status" value="1"/>
</dbReference>
<dbReference type="Proteomes" id="UP000645217">
    <property type="component" value="Unassembled WGS sequence"/>
</dbReference>
<dbReference type="GO" id="GO:0006355">
    <property type="term" value="P:regulation of DNA-templated transcription"/>
    <property type="evidence" value="ECO:0007669"/>
    <property type="project" value="InterPro"/>
</dbReference>
<dbReference type="Gene3D" id="3.40.50.300">
    <property type="entry name" value="P-loop containing nucleotide triphosphate hydrolases"/>
    <property type="match status" value="1"/>
</dbReference>
<dbReference type="GO" id="GO:0003677">
    <property type="term" value="F:DNA binding"/>
    <property type="evidence" value="ECO:0007669"/>
    <property type="project" value="InterPro"/>
</dbReference>
<dbReference type="SUPFAM" id="SSF48452">
    <property type="entry name" value="TPR-like"/>
    <property type="match status" value="1"/>
</dbReference>
<dbReference type="InterPro" id="IPR027417">
    <property type="entry name" value="P-loop_NTPase"/>
</dbReference>
<reference evidence="5" key="2">
    <citation type="submission" date="2020-09" db="EMBL/GenBank/DDBJ databases">
        <authorList>
            <person name="Sun Q."/>
            <person name="Ohkuma M."/>
        </authorList>
    </citation>
    <scope>NUCLEOTIDE SEQUENCE</scope>
    <source>
        <strain evidence="5">JCM 13064</strain>
    </source>
</reference>
<feature type="compositionally biased region" description="Polar residues" evidence="3">
    <location>
        <begin position="1028"/>
        <end position="1038"/>
    </location>
</feature>
<evidence type="ECO:0000313" key="6">
    <source>
        <dbReference type="Proteomes" id="UP000645217"/>
    </source>
</evidence>
<dbReference type="PROSITE" id="PS50043">
    <property type="entry name" value="HTH_LUXR_2"/>
    <property type="match status" value="1"/>
</dbReference>
<evidence type="ECO:0000256" key="2">
    <source>
        <dbReference type="ARBA" id="ARBA00022840"/>
    </source>
</evidence>
<keyword evidence="6" id="KW-1185">Reference proteome</keyword>
<sequence length="1109" mass="118460">MYEPVLSEHRAILADVTGREAASALVGRRAELDRLIAVLDAAAGGRPGVAVVGGDAGIGKTRLVRELAEQARARGFAVLTGQCAELGDTLSYLPLADALRGASGDPELWQAIEARPMLRRLVPGAALDASPEAASGLAQQQLFGSMLGLLAEVSAARPLALVLEDLHWADRSTRDLLVFLSRMVQRERVCLICTYRTDDLHRRHPLRPLLAEMQRLPAVTSVVLGPLGTTAMADHLVALGGGDARVIGDIIERAEGNPFYAEELLAVEGLPYNVANLLLARVERLSEPAQQVLRAAAVAGRRVDHHLLREVSGLRDIELEESLREIASRGLLLPDGGHGYAFRHALLQEAVYADLLPGERVRLHNRFASLLDSPAELAYHHLAGHDLPGALAASVAAGLRADRLGAPVEAHGHYDQALALWHRVTGAEKVAGIDRPRLALLTAAAAEESGDTHRAIAQLREVLTTERPTSEVWERLAYYLIDAGEDAAATEAAKTAVHLATEAVASGGPGEGVHSPAVHEGRALGALPDLARALATYARTLIWTPLHAEGEALAERALATARESGIREAESSALITLAVVADIAGDLPRAEELLAVAADIRSGDLSVDLRALYSLARVQYDQGRLADAASTADRGIELARETGLTWSVYGTDLRFLKFLIHYTAGEWREAGELTAAFAVRVGRLGEARLSGYALFLEVARGDAVVEERLAWLRPFWNDSLVTYIARGLAAEHALWNGDPRAATEHLDAVVEALEPFDPALIRICATALWALADLARTSQRPTVEPGYPTEPTRSADPARPAQPARPADLVSPVDPARPAADLVPPADPARPADLVPPAEPLRVAEPARADDPARVHASARRTDLARATSSAPPATTSPADVMAHVEGPAPAGIRARADDLLRRARDAATLGPGSGTRGPVGIEGQAWLARAEAEWLRVNGTADPVAWRRVVEAFDFGSVYEVARSRWRLAEALLIAGERDEAFEHWREAMITAETLGAAPLRHALADLGRRARFPSSSQSRPAVHSEATPSSPGTPGTASDDRPQIALTGREREVLALVATGLSNREIAERLFIAHKTVSVHVSNILAKLGVSSRTQAAAYAHQHDLLP</sequence>
<dbReference type="InterPro" id="IPR041664">
    <property type="entry name" value="AAA_16"/>
</dbReference>
<dbReference type="InterPro" id="IPR000792">
    <property type="entry name" value="Tscrpt_reg_LuxR_C"/>
</dbReference>
<dbReference type="Pfam" id="PF00196">
    <property type="entry name" value="GerE"/>
    <property type="match status" value="1"/>
</dbReference>
<evidence type="ECO:0000313" key="5">
    <source>
        <dbReference type="EMBL" id="GGL05336.1"/>
    </source>
</evidence>
<dbReference type="InterPro" id="IPR011990">
    <property type="entry name" value="TPR-like_helical_dom_sf"/>
</dbReference>
<dbReference type="Pfam" id="PF13191">
    <property type="entry name" value="AAA_16"/>
    <property type="match status" value="1"/>
</dbReference>
<dbReference type="PRINTS" id="PR00038">
    <property type="entry name" value="HTHLUXR"/>
</dbReference>
<dbReference type="SMART" id="SM00421">
    <property type="entry name" value="HTH_LUXR"/>
    <property type="match status" value="1"/>
</dbReference>
<dbReference type="InterPro" id="IPR016032">
    <property type="entry name" value="Sig_transdc_resp-reg_C-effctor"/>
</dbReference>
<feature type="region of interest" description="Disordered" evidence="3">
    <location>
        <begin position="1012"/>
        <end position="1043"/>
    </location>
</feature>
<feature type="region of interest" description="Disordered" evidence="3">
    <location>
        <begin position="780"/>
        <end position="881"/>
    </location>
</feature>
<reference evidence="5" key="1">
    <citation type="journal article" date="2014" name="Int. J. Syst. Evol. Microbiol.">
        <title>Complete genome sequence of Corynebacterium casei LMG S-19264T (=DSM 44701T), isolated from a smear-ripened cheese.</title>
        <authorList>
            <consortium name="US DOE Joint Genome Institute (JGI-PGF)"/>
            <person name="Walter F."/>
            <person name="Albersmeier A."/>
            <person name="Kalinowski J."/>
            <person name="Ruckert C."/>
        </authorList>
    </citation>
    <scope>NUCLEOTIDE SEQUENCE</scope>
    <source>
        <strain evidence="5">JCM 13064</strain>
    </source>
</reference>
<gene>
    <name evidence="5" type="ORF">GCM10007964_54470</name>
</gene>
<evidence type="ECO:0000256" key="1">
    <source>
        <dbReference type="ARBA" id="ARBA00022741"/>
    </source>
</evidence>
<dbReference type="Gene3D" id="1.10.10.10">
    <property type="entry name" value="Winged helix-like DNA-binding domain superfamily/Winged helix DNA-binding domain"/>
    <property type="match status" value="1"/>
</dbReference>
<dbReference type="InterPro" id="IPR036388">
    <property type="entry name" value="WH-like_DNA-bd_sf"/>
</dbReference>
<dbReference type="GO" id="GO:0004016">
    <property type="term" value="F:adenylate cyclase activity"/>
    <property type="evidence" value="ECO:0007669"/>
    <property type="project" value="TreeGrafter"/>
</dbReference>
<dbReference type="SUPFAM" id="SSF46894">
    <property type="entry name" value="C-terminal effector domain of the bipartite response regulators"/>
    <property type="match status" value="1"/>
</dbReference>
<proteinExistence type="predicted"/>
<dbReference type="GO" id="GO:0005737">
    <property type="term" value="C:cytoplasm"/>
    <property type="evidence" value="ECO:0007669"/>
    <property type="project" value="TreeGrafter"/>
</dbReference>
<dbReference type="PROSITE" id="PS00622">
    <property type="entry name" value="HTH_LUXR_1"/>
    <property type="match status" value="1"/>
</dbReference>
<accession>A0A917RF73</accession>
<dbReference type="SMART" id="SM00028">
    <property type="entry name" value="TPR"/>
    <property type="match status" value="3"/>
</dbReference>
<keyword evidence="2" id="KW-0067">ATP-binding</keyword>
<feature type="compositionally biased region" description="Low complexity" evidence="3">
    <location>
        <begin position="867"/>
        <end position="879"/>
    </location>
</feature>
<dbReference type="AlphaFoldDB" id="A0A917RF73"/>
<keyword evidence="1" id="KW-0547">Nucleotide-binding</keyword>
<dbReference type="PANTHER" id="PTHR16305:SF35">
    <property type="entry name" value="TRANSCRIPTIONAL ACTIVATOR DOMAIN"/>
    <property type="match status" value="1"/>
</dbReference>